<keyword evidence="5" id="KW-1185">Reference proteome</keyword>
<name>A0A4R5CSM1_9ACTN</name>
<accession>A0A4R5CSM1</accession>
<evidence type="ECO:0000313" key="5">
    <source>
        <dbReference type="Proteomes" id="UP000294739"/>
    </source>
</evidence>
<dbReference type="Gene3D" id="1.10.357.10">
    <property type="entry name" value="Tetracycline Repressor, domain 2"/>
    <property type="match status" value="1"/>
</dbReference>
<evidence type="ECO:0000259" key="3">
    <source>
        <dbReference type="PROSITE" id="PS50977"/>
    </source>
</evidence>
<organism evidence="4 5">
    <name type="scientific">Jiangella asiatica</name>
    <dbReference type="NCBI Taxonomy" id="2530372"/>
    <lineage>
        <taxon>Bacteria</taxon>
        <taxon>Bacillati</taxon>
        <taxon>Actinomycetota</taxon>
        <taxon>Actinomycetes</taxon>
        <taxon>Jiangellales</taxon>
        <taxon>Jiangellaceae</taxon>
        <taxon>Jiangella</taxon>
    </lineage>
</organism>
<feature type="DNA-binding region" description="H-T-H motif" evidence="2">
    <location>
        <begin position="34"/>
        <end position="53"/>
    </location>
</feature>
<dbReference type="InterPro" id="IPR036271">
    <property type="entry name" value="Tet_transcr_reg_TetR-rel_C_sf"/>
</dbReference>
<proteinExistence type="predicted"/>
<dbReference type="GO" id="GO:0000976">
    <property type="term" value="F:transcription cis-regulatory region binding"/>
    <property type="evidence" value="ECO:0007669"/>
    <property type="project" value="TreeGrafter"/>
</dbReference>
<comment type="caution">
    <text evidence="4">The sequence shown here is derived from an EMBL/GenBank/DDBJ whole genome shotgun (WGS) entry which is preliminary data.</text>
</comment>
<dbReference type="Pfam" id="PF00440">
    <property type="entry name" value="TetR_N"/>
    <property type="match status" value="1"/>
</dbReference>
<dbReference type="PRINTS" id="PR00455">
    <property type="entry name" value="HTHTETR"/>
</dbReference>
<dbReference type="PROSITE" id="PS50977">
    <property type="entry name" value="HTH_TETR_2"/>
    <property type="match status" value="1"/>
</dbReference>
<dbReference type="SUPFAM" id="SSF46689">
    <property type="entry name" value="Homeodomain-like"/>
    <property type="match status" value="1"/>
</dbReference>
<reference evidence="4 5" key="1">
    <citation type="submission" date="2019-03" db="EMBL/GenBank/DDBJ databases">
        <title>Draft genome sequences of novel Actinobacteria.</title>
        <authorList>
            <person name="Sahin N."/>
            <person name="Ay H."/>
            <person name="Saygin H."/>
        </authorList>
    </citation>
    <scope>NUCLEOTIDE SEQUENCE [LARGE SCALE GENOMIC DNA]</scope>
    <source>
        <strain evidence="4 5">5K138</strain>
    </source>
</reference>
<dbReference type="AlphaFoldDB" id="A0A4R5CSM1"/>
<dbReference type="InParanoid" id="A0A4R5CSM1"/>
<dbReference type="InterPro" id="IPR050109">
    <property type="entry name" value="HTH-type_TetR-like_transc_reg"/>
</dbReference>
<evidence type="ECO:0000313" key="4">
    <source>
        <dbReference type="EMBL" id="TDE02557.1"/>
    </source>
</evidence>
<gene>
    <name evidence="4" type="ORF">E1269_21465</name>
</gene>
<sequence>MHAQETVGTALSARERILSTSYRLFARRGVNGVGVDEVIERSHVAKATFYRHFPSKNDLVLAYLDRREQDWTHGLVEQESEARGDTAEERLLAIFDVFDEWFHSDEFDGIAFITVLLEMGKDHPLGQASIQHLANLRAITRGRAEEAGLREPEEFARAWHILMKGSIIAALEGDTGAAKRAKAMARSLIDQHRTTTPAPSP</sequence>
<dbReference type="Proteomes" id="UP000294739">
    <property type="component" value="Unassembled WGS sequence"/>
</dbReference>
<evidence type="ECO:0000256" key="2">
    <source>
        <dbReference type="PROSITE-ProRule" id="PRU00335"/>
    </source>
</evidence>
<keyword evidence="1 2" id="KW-0238">DNA-binding</keyword>
<dbReference type="PANTHER" id="PTHR30055">
    <property type="entry name" value="HTH-TYPE TRANSCRIPTIONAL REGULATOR RUTR"/>
    <property type="match status" value="1"/>
</dbReference>
<dbReference type="InterPro" id="IPR001647">
    <property type="entry name" value="HTH_TetR"/>
</dbReference>
<feature type="domain" description="HTH tetR-type" evidence="3">
    <location>
        <begin position="11"/>
        <end position="71"/>
    </location>
</feature>
<dbReference type="EMBL" id="SMKZ01000035">
    <property type="protein sequence ID" value="TDE02557.1"/>
    <property type="molecule type" value="Genomic_DNA"/>
</dbReference>
<dbReference type="SUPFAM" id="SSF48498">
    <property type="entry name" value="Tetracyclin repressor-like, C-terminal domain"/>
    <property type="match status" value="1"/>
</dbReference>
<evidence type="ECO:0000256" key="1">
    <source>
        <dbReference type="ARBA" id="ARBA00023125"/>
    </source>
</evidence>
<dbReference type="RefSeq" id="WP_131898341.1">
    <property type="nucleotide sequence ID" value="NZ_SMKZ01000035.1"/>
</dbReference>
<dbReference type="GO" id="GO:0003700">
    <property type="term" value="F:DNA-binding transcription factor activity"/>
    <property type="evidence" value="ECO:0007669"/>
    <property type="project" value="TreeGrafter"/>
</dbReference>
<dbReference type="PANTHER" id="PTHR30055:SF200">
    <property type="entry name" value="HTH-TYPE TRANSCRIPTIONAL REPRESSOR BDCR"/>
    <property type="match status" value="1"/>
</dbReference>
<dbReference type="InterPro" id="IPR009057">
    <property type="entry name" value="Homeodomain-like_sf"/>
</dbReference>
<dbReference type="OrthoDB" id="4214267at2"/>
<protein>
    <submittedName>
        <fullName evidence="4">TetR/AcrR family transcriptional regulator</fullName>
    </submittedName>
</protein>